<gene>
    <name evidence="7" type="ORF">GGX14DRAFT_313250</name>
</gene>
<dbReference type="Gene3D" id="3.40.50.1820">
    <property type="entry name" value="alpha/beta hydrolase"/>
    <property type="match status" value="1"/>
</dbReference>
<dbReference type="EC" id="3.4.16.5" evidence="2"/>
<dbReference type="PANTHER" id="PTHR11802:SF113">
    <property type="entry name" value="SERINE CARBOXYPEPTIDASE CTSA-4.1"/>
    <property type="match status" value="1"/>
</dbReference>
<feature type="non-terminal residue" evidence="7">
    <location>
        <position position="1"/>
    </location>
</feature>
<dbReference type="PRINTS" id="PR00724">
    <property type="entry name" value="CRBOXYPTASEC"/>
</dbReference>
<accession>A0AAD6UW52</accession>
<evidence type="ECO:0000256" key="2">
    <source>
        <dbReference type="ARBA" id="ARBA00012446"/>
    </source>
</evidence>
<dbReference type="SUPFAM" id="SSF53474">
    <property type="entry name" value="alpha/beta-Hydrolases"/>
    <property type="match status" value="1"/>
</dbReference>
<evidence type="ECO:0000313" key="7">
    <source>
        <dbReference type="EMBL" id="KAJ7195829.1"/>
    </source>
</evidence>
<reference evidence="7" key="1">
    <citation type="submission" date="2023-03" db="EMBL/GenBank/DDBJ databases">
        <title>Massive genome expansion in bonnet fungi (Mycena s.s.) driven by repeated elements and novel gene families across ecological guilds.</title>
        <authorList>
            <consortium name="Lawrence Berkeley National Laboratory"/>
            <person name="Harder C.B."/>
            <person name="Miyauchi S."/>
            <person name="Viragh M."/>
            <person name="Kuo A."/>
            <person name="Thoen E."/>
            <person name="Andreopoulos B."/>
            <person name="Lu D."/>
            <person name="Skrede I."/>
            <person name="Drula E."/>
            <person name="Henrissat B."/>
            <person name="Morin E."/>
            <person name="Kohler A."/>
            <person name="Barry K."/>
            <person name="LaButti K."/>
            <person name="Morin E."/>
            <person name="Salamov A."/>
            <person name="Lipzen A."/>
            <person name="Mereny Z."/>
            <person name="Hegedus B."/>
            <person name="Baldrian P."/>
            <person name="Stursova M."/>
            <person name="Weitz H."/>
            <person name="Taylor A."/>
            <person name="Grigoriev I.V."/>
            <person name="Nagy L.G."/>
            <person name="Martin F."/>
            <person name="Kauserud H."/>
        </authorList>
    </citation>
    <scope>NUCLEOTIDE SEQUENCE</scope>
    <source>
        <strain evidence="7">9144</strain>
    </source>
</reference>
<keyword evidence="6" id="KW-0325">Glycoprotein</keyword>
<dbReference type="Proteomes" id="UP001219525">
    <property type="component" value="Unassembled WGS sequence"/>
</dbReference>
<evidence type="ECO:0000256" key="1">
    <source>
        <dbReference type="ARBA" id="ARBA00009431"/>
    </source>
</evidence>
<dbReference type="InterPro" id="IPR001563">
    <property type="entry name" value="Peptidase_S10"/>
</dbReference>
<evidence type="ECO:0000313" key="8">
    <source>
        <dbReference type="Proteomes" id="UP001219525"/>
    </source>
</evidence>
<sequence>EHFNLIALDHPVGVGFSYGTLVNNSRTAAIDVYDFIQKFYHLFPYLVGNQFVLSGGSYGGMYVPHIATVIHAQNTALAAGKGRLGAVPINLESMMVSNPISDATSHFSWVLQMRCYNIADMYNASTYIELFEVLPTCLDVIRFAQEGSEWIPERHVAAQKICNRLQDGDTHGTVVEDGRRSCVQCYSKEPKGCLPPSIALTDGFFHRADVRDALGIPEHVNYTALSDDVSDLVQPAYLLYEPLLTAGIRLLHYVGAQDANCAWSGVISFLKLLQSPFQDEFLRTPDVPWPTAEEATVRAVGEGAGNMSYILVQQGGHFVAKDQPKLVKTIVEHWIQNLAF</sequence>
<name>A0AAD6UW52_9AGAR</name>
<dbReference type="GO" id="GO:0004185">
    <property type="term" value="F:serine-type carboxypeptidase activity"/>
    <property type="evidence" value="ECO:0007669"/>
    <property type="project" value="UniProtKB-EC"/>
</dbReference>
<proteinExistence type="inferred from homology"/>
<dbReference type="PANTHER" id="PTHR11802">
    <property type="entry name" value="SERINE PROTEASE FAMILY S10 SERINE CARBOXYPEPTIDASE"/>
    <property type="match status" value="1"/>
</dbReference>
<dbReference type="InterPro" id="IPR029058">
    <property type="entry name" value="AB_hydrolase_fold"/>
</dbReference>
<dbReference type="AlphaFoldDB" id="A0AAD6UW52"/>
<evidence type="ECO:0000256" key="5">
    <source>
        <dbReference type="ARBA" id="ARBA00022801"/>
    </source>
</evidence>
<organism evidence="7 8">
    <name type="scientific">Mycena pura</name>
    <dbReference type="NCBI Taxonomy" id="153505"/>
    <lineage>
        <taxon>Eukaryota</taxon>
        <taxon>Fungi</taxon>
        <taxon>Dikarya</taxon>
        <taxon>Basidiomycota</taxon>
        <taxon>Agaricomycotina</taxon>
        <taxon>Agaricomycetes</taxon>
        <taxon>Agaricomycetidae</taxon>
        <taxon>Agaricales</taxon>
        <taxon>Marasmiineae</taxon>
        <taxon>Mycenaceae</taxon>
        <taxon>Mycena</taxon>
    </lineage>
</organism>
<keyword evidence="4" id="KW-0645">Protease</keyword>
<protein>
    <recommendedName>
        <fullName evidence="2">carboxypeptidase C</fullName>
        <ecNumber evidence="2">3.4.16.5</ecNumber>
    </recommendedName>
</protein>
<comment type="caution">
    <text evidence="7">The sequence shown here is derived from an EMBL/GenBank/DDBJ whole genome shotgun (WGS) entry which is preliminary data.</text>
</comment>
<keyword evidence="8" id="KW-1185">Reference proteome</keyword>
<dbReference type="GO" id="GO:0006508">
    <property type="term" value="P:proteolysis"/>
    <property type="evidence" value="ECO:0007669"/>
    <property type="project" value="UniProtKB-KW"/>
</dbReference>
<evidence type="ECO:0000256" key="3">
    <source>
        <dbReference type="ARBA" id="ARBA00022645"/>
    </source>
</evidence>
<dbReference type="Pfam" id="PF00450">
    <property type="entry name" value="Peptidase_S10"/>
    <property type="match status" value="1"/>
</dbReference>
<evidence type="ECO:0000256" key="4">
    <source>
        <dbReference type="ARBA" id="ARBA00022670"/>
    </source>
</evidence>
<keyword evidence="5 7" id="KW-0378">Hydrolase</keyword>
<dbReference type="GO" id="GO:0000324">
    <property type="term" value="C:fungal-type vacuole"/>
    <property type="evidence" value="ECO:0007669"/>
    <property type="project" value="TreeGrafter"/>
</dbReference>
<dbReference type="EMBL" id="JARJCW010000088">
    <property type="protein sequence ID" value="KAJ7195829.1"/>
    <property type="molecule type" value="Genomic_DNA"/>
</dbReference>
<comment type="similarity">
    <text evidence="1">Belongs to the peptidase S10 family.</text>
</comment>
<evidence type="ECO:0000256" key="6">
    <source>
        <dbReference type="ARBA" id="ARBA00023180"/>
    </source>
</evidence>
<feature type="non-terminal residue" evidence="7">
    <location>
        <position position="340"/>
    </location>
</feature>
<keyword evidence="3" id="KW-0121">Carboxypeptidase</keyword>